<proteinExistence type="inferred from homology"/>
<dbReference type="SUPFAM" id="SSF89392">
    <property type="entry name" value="Prokaryotic lipoproteins and lipoprotein localization factors"/>
    <property type="match status" value="1"/>
</dbReference>
<keyword evidence="6 13" id="KW-0732">Signal</keyword>
<sequence>MNRLLQKAAIGLAVLALAGCATTRAPVRLQGDAATLGLQEQRERGLADTDHWTLEGKLSVSDGKDNNSGSLTWRQDGDRYEFTVRGPITGRTFRLTGGPNGAELEGLDGGPRHGADAESLMASTVGWQIPLAELKRWALGLRADTGPADIAFGADRLPSRLVQDGWTVDYKQWDVTRQPAMPTRVFAEKAPYKVRLSVENWSFGR</sequence>
<keyword evidence="9 13" id="KW-0564">Palmitate</keyword>
<evidence type="ECO:0000256" key="8">
    <source>
        <dbReference type="ARBA" id="ARBA00023136"/>
    </source>
</evidence>
<dbReference type="EMBL" id="CP017480">
    <property type="protein sequence ID" value="APG04531.1"/>
    <property type="molecule type" value="Genomic_DNA"/>
</dbReference>
<evidence type="ECO:0000256" key="6">
    <source>
        <dbReference type="ARBA" id="ARBA00022729"/>
    </source>
</evidence>
<keyword evidence="12 13" id="KW-0449">Lipoprotein</keyword>
<dbReference type="GO" id="GO:0044874">
    <property type="term" value="P:lipoprotein localization to outer membrane"/>
    <property type="evidence" value="ECO:0007669"/>
    <property type="project" value="UniProtKB-UniRule"/>
</dbReference>
<evidence type="ECO:0000313" key="15">
    <source>
        <dbReference type="EMBL" id="APG04531.1"/>
    </source>
</evidence>
<evidence type="ECO:0000256" key="4">
    <source>
        <dbReference type="ARBA" id="ARBA00016202"/>
    </source>
</evidence>
<dbReference type="GO" id="GO:0009279">
    <property type="term" value="C:cell outer membrane"/>
    <property type="evidence" value="ECO:0007669"/>
    <property type="project" value="UniProtKB-SubCell"/>
</dbReference>
<organism evidence="15 16">
    <name type="scientific">Luteibacter rhizovicinus DSM 16549</name>
    <dbReference type="NCBI Taxonomy" id="1440763"/>
    <lineage>
        <taxon>Bacteria</taxon>
        <taxon>Pseudomonadati</taxon>
        <taxon>Pseudomonadota</taxon>
        <taxon>Gammaproteobacteria</taxon>
        <taxon>Lysobacterales</taxon>
        <taxon>Rhodanobacteraceae</taxon>
        <taxon>Luteibacter</taxon>
    </lineage>
</organism>
<dbReference type="PROSITE" id="PS51257">
    <property type="entry name" value="PROKAR_LIPOPROTEIN"/>
    <property type="match status" value="1"/>
</dbReference>
<evidence type="ECO:0000256" key="14">
    <source>
        <dbReference type="SAM" id="SignalP"/>
    </source>
</evidence>
<comment type="similarity">
    <text evidence="2 13">Belongs to the LolB family.</text>
</comment>
<keyword evidence="16" id="KW-1185">Reference proteome</keyword>
<evidence type="ECO:0000256" key="9">
    <source>
        <dbReference type="ARBA" id="ARBA00023139"/>
    </source>
</evidence>
<gene>
    <name evidence="13" type="primary">lolB</name>
    <name evidence="15" type="ORF">BJI69_11910</name>
</gene>
<feature type="signal peptide" evidence="14">
    <location>
        <begin position="1"/>
        <end position="18"/>
    </location>
</feature>
<keyword evidence="5 13" id="KW-0813">Transport</keyword>
<evidence type="ECO:0000256" key="10">
    <source>
        <dbReference type="ARBA" id="ARBA00023186"/>
    </source>
</evidence>
<evidence type="ECO:0000256" key="12">
    <source>
        <dbReference type="ARBA" id="ARBA00023288"/>
    </source>
</evidence>
<keyword evidence="10 13" id="KW-0143">Chaperone</keyword>
<dbReference type="HAMAP" id="MF_00233">
    <property type="entry name" value="LolB"/>
    <property type="match status" value="1"/>
</dbReference>
<evidence type="ECO:0000256" key="13">
    <source>
        <dbReference type="HAMAP-Rule" id="MF_00233"/>
    </source>
</evidence>
<evidence type="ECO:0000313" key="16">
    <source>
        <dbReference type="Proteomes" id="UP000182987"/>
    </source>
</evidence>
<dbReference type="STRING" id="1440763.BJI69_11910"/>
<comment type="subunit">
    <text evidence="3 13">Monomer.</text>
</comment>
<comment type="subcellular location">
    <subcellularLocation>
        <location evidence="1 13">Cell outer membrane</location>
        <topology evidence="1 13">Lipid-anchor</topology>
    </subcellularLocation>
</comment>
<evidence type="ECO:0000256" key="2">
    <source>
        <dbReference type="ARBA" id="ARBA00009696"/>
    </source>
</evidence>
<feature type="chain" id="PRO_5009853207" description="Outer-membrane lipoprotein LolB" evidence="14">
    <location>
        <begin position="19"/>
        <end position="205"/>
    </location>
</feature>
<evidence type="ECO:0000256" key="11">
    <source>
        <dbReference type="ARBA" id="ARBA00023237"/>
    </source>
</evidence>
<dbReference type="Proteomes" id="UP000182987">
    <property type="component" value="Chromosome"/>
</dbReference>
<evidence type="ECO:0000256" key="1">
    <source>
        <dbReference type="ARBA" id="ARBA00004459"/>
    </source>
</evidence>
<reference evidence="16" key="1">
    <citation type="submission" date="2016-09" db="EMBL/GenBank/DDBJ databases">
        <authorList>
            <person name="Lysoe E."/>
        </authorList>
    </citation>
    <scope>NUCLEOTIDE SEQUENCE [LARGE SCALE GENOMIC DNA]</scope>
    <source>
        <strain evidence="16">LJ96T</strain>
    </source>
</reference>
<evidence type="ECO:0000256" key="3">
    <source>
        <dbReference type="ARBA" id="ARBA00011245"/>
    </source>
</evidence>
<keyword evidence="8 13" id="KW-0472">Membrane</keyword>
<dbReference type="Pfam" id="PF03550">
    <property type="entry name" value="LolB"/>
    <property type="match status" value="1"/>
</dbReference>
<dbReference type="AlphaFoldDB" id="A0A1L3ETZ7"/>
<accession>A0A1L3ETZ7</accession>
<dbReference type="KEGG" id="lrz:BJI69_11910"/>
<dbReference type="OrthoDB" id="9797618at2"/>
<protein>
    <recommendedName>
        <fullName evidence="4 13">Outer-membrane lipoprotein LolB</fullName>
    </recommendedName>
</protein>
<dbReference type="RefSeq" id="WP_046980102.1">
    <property type="nucleotide sequence ID" value="NZ_CP017480.1"/>
</dbReference>
<keyword evidence="11 13" id="KW-0998">Cell outer membrane</keyword>
<dbReference type="Gene3D" id="2.50.20.10">
    <property type="entry name" value="Lipoprotein localisation LolA/LolB/LppX"/>
    <property type="match status" value="1"/>
</dbReference>
<dbReference type="InterPro" id="IPR004565">
    <property type="entry name" value="OM_lipoprot_LolB"/>
</dbReference>
<name>A0A1L3ETZ7_9GAMM</name>
<comment type="function">
    <text evidence="13">Plays a critical role in the incorporation of lipoproteins in the outer membrane after they are released by the LolA protein.</text>
</comment>
<evidence type="ECO:0000256" key="5">
    <source>
        <dbReference type="ARBA" id="ARBA00022448"/>
    </source>
</evidence>
<dbReference type="CDD" id="cd16326">
    <property type="entry name" value="LolB"/>
    <property type="match status" value="1"/>
</dbReference>
<evidence type="ECO:0000256" key="7">
    <source>
        <dbReference type="ARBA" id="ARBA00022927"/>
    </source>
</evidence>
<keyword evidence="7 13" id="KW-0653">Protein transport</keyword>
<dbReference type="NCBIfam" id="TIGR00548">
    <property type="entry name" value="lolB"/>
    <property type="match status" value="1"/>
</dbReference>
<dbReference type="InterPro" id="IPR029046">
    <property type="entry name" value="LolA/LolB/LppX"/>
</dbReference>
<dbReference type="GO" id="GO:0015031">
    <property type="term" value="P:protein transport"/>
    <property type="evidence" value="ECO:0007669"/>
    <property type="project" value="UniProtKB-KW"/>
</dbReference>